<protein>
    <submittedName>
        <fullName evidence="2">Uncharacterized protein</fullName>
    </submittedName>
</protein>
<name>A0A382YB00_9ZZZZ</name>
<evidence type="ECO:0000313" key="2">
    <source>
        <dbReference type="EMBL" id="SVD80507.1"/>
    </source>
</evidence>
<dbReference type="EMBL" id="UINC01174402">
    <property type="protein sequence ID" value="SVD80507.1"/>
    <property type="molecule type" value="Genomic_DNA"/>
</dbReference>
<dbReference type="AlphaFoldDB" id="A0A382YB00"/>
<reference evidence="2" key="1">
    <citation type="submission" date="2018-05" db="EMBL/GenBank/DDBJ databases">
        <authorList>
            <person name="Lanie J.A."/>
            <person name="Ng W.-L."/>
            <person name="Kazmierczak K.M."/>
            <person name="Andrzejewski T.M."/>
            <person name="Davidsen T.M."/>
            <person name="Wayne K.J."/>
            <person name="Tettelin H."/>
            <person name="Glass J.I."/>
            <person name="Rusch D."/>
            <person name="Podicherti R."/>
            <person name="Tsui H.-C.T."/>
            <person name="Winkler M.E."/>
        </authorList>
    </citation>
    <scope>NUCLEOTIDE SEQUENCE</scope>
</reference>
<feature type="region of interest" description="Disordered" evidence="1">
    <location>
        <begin position="1"/>
        <end position="41"/>
    </location>
</feature>
<sequence length="41" mass="4560">MPSPFVGMDQWPKAPASAKPKVEKTPESTDNEPQEFKDTGR</sequence>
<organism evidence="2">
    <name type="scientific">marine metagenome</name>
    <dbReference type="NCBI Taxonomy" id="408172"/>
    <lineage>
        <taxon>unclassified sequences</taxon>
        <taxon>metagenomes</taxon>
        <taxon>ecological metagenomes</taxon>
    </lineage>
</organism>
<evidence type="ECO:0000256" key="1">
    <source>
        <dbReference type="SAM" id="MobiDB-lite"/>
    </source>
</evidence>
<gene>
    <name evidence="2" type="ORF">METZ01_LOCUS433361</name>
</gene>
<proteinExistence type="predicted"/>
<accession>A0A382YB00</accession>